<keyword evidence="3" id="KW-1185">Reference proteome</keyword>
<keyword evidence="1" id="KW-0812">Transmembrane</keyword>
<accession>A0A838XKK3</accession>
<organism evidence="2 3">
    <name type="scientific">Aeromicrobium phoceense</name>
    <dbReference type="NCBI Taxonomy" id="2754045"/>
    <lineage>
        <taxon>Bacteria</taxon>
        <taxon>Bacillati</taxon>
        <taxon>Actinomycetota</taxon>
        <taxon>Actinomycetes</taxon>
        <taxon>Propionibacteriales</taxon>
        <taxon>Nocardioidaceae</taxon>
        <taxon>Aeromicrobium</taxon>
    </lineage>
</organism>
<dbReference type="EMBL" id="JACEOG010000002">
    <property type="protein sequence ID" value="MBA4609521.1"/>
    <property type="molecule type" value="Genomic_DNA"/>
</dbReference>
<dbReference type="Proteomes" id="UP000550354">
    <property type="component" value="Unassembled WGS sequence"/>
</dbReference>
<feature type="transmembrane region" description="Helical" evidence="1">
    <location>
        <begin position="48"/>
        <end position="71"/>
    </location>
</feature>
<name>A0A838XKK3_9ACTN</name>
<evidence type="ECO:0000313" key="3">
    <source>
        <dbReference type="Proteomes" id="UP000550354"/>
    </source>
</evidence>
<dbReference type="AlphaFoldDB" id="A0A838XKK3"/>
<dbReference type="RefSeq" id="WP_181756383.1">
    <property type="nucleotide sequence ID" value="NZ_JACEOG010000002.1"/>
</dbReference>
<feature type="transmembrane region" description="Helical" evidence="1">
    <location>
        <begin position="119"/>
        <end position="138"/>
    </location>
</feature>
<comment type="caution">
    <text evidence="2">The sequence shown here is derived from an EMBL/GenBank/DDBJ whole genome shotgun (WGS) entry which is preliminary data.</text>
</comment>
<protein>
    <submittedName>
        <fullName evidence="2">Uncharacterized protein</fullName>
    </submittedName>
</protein>
<evidence type="ECO:0000256" key="1">
    <source>
        <dbReference type="SAM" id="Phobius"/>
    </source>
</evidence>
<evidence type="ECO:0000313" key="2">
    <source>
        <dbReference type="EMBL" id="MBA4609521.1"/>
    </source>
</evidence>
<feature type="transmembrane region" description="Helical" evidence="1">
    <location>
        <begin position="92"/>
        <end position="113"/>
    </location>
</feature>
<keyword evidence="1" id="KW-1133">Transmembrane helix</keyword>
<keyword evidence="1" id="KW-0472">Membrane</keyword>
<reference evidence="2 3" key="1">
    <citation type="submission" date="2020-07" db="EMBL/GenBank/DDBJ databases">
        <title>Draft genome and description of Aeromicrobium phoceense strain Marseille-Q0843 isolated from healthy skin swab.</title>
        <authorList>
            <person name="Boxberger M."/>
            <person name="La Scola B."/>
        </authorList>
    </citation>
    <scope>NUCLEOTIDE SEQUENCE [LARGE SCALE GENOMIC DNA]</scope>
    <source>
        <strain evidence="2 3">Marseille-Q0843</strain>
    </source>
</reference>
<gene>
    <name evidence="2" type="ORF">H1W00_13625</name>
</gene>
<proteinExistence type="predicted"/>
<sequence>MRPMVVFGVGVLASAVAGAVCSLGFLLVGAFGAGTTSERLGLPSLLLIWVGMALWYGLGAGIALGIVPAGIAAGAWPQLVQSVGEDRAVRRLTVLVTAIVLIELVVAAISLWGVNLIAAVPWVLAATAVCAVIAWLHLRAAQRFAQQHSQRLAEGGRS</sequence>